<accession>A0A1M5FAB1</accession>
<gene>
    <name evidence="7" type="ORF">SAMN05444396_102246</name>
</gene>
<dbReference type="PANTHER" id="PTHR43461:SF1">
    <property type="entry name" value="TRANSMEMBRANE PROTEIN 256"/>
    <property type="match status" value="1"/>
</dbReference>
<organism evidence="7 8">
    <name type="scientific">Flavobacterium segetis</name>
    <dbReference type="NCBI Taxonomy" id="271157"/>
    <lineage>
        <taxon>Bacteria</taxon>
        <taxon>Pseudomonadati</taxon>
        <taxon>Bacteroidota</taxon>
        <taxon>Flavobacteriia</taxon>
        <taxon>Flavobacteriales</taxon>
        <taxon>Flavobacteriaceae</taxon>
        <taxon>Flavobacterium</taxon>
    </lineage>
</organism>
<dbReference type="GO" id="GO:0005886">
    <property type="term" value="C:plasma membrane"/>
    <property type="evidence" value="ECO:0007669"/>
    <property type="project" value="TreeGrafter"/>
</dbReference>
<comment type="subcellular location">
    <subcellularLocation>
        <location evidence="1">Membrane</location>
        <topology evidence="1">Multi-pass membrane protein</topology>
    </subcellularLocation>
</comment>
<dbReference type="STRING" id="271157.SAMN05444396_102246"/>
<dbReference type="OrthoDB" id="9802121at2"/>
<dbReference type="InterPro" id="IPR006696">
    <property type="entry name" value="DUF423"/>
</dbReference>
<proteinExistence type="inferred from homology"/>
<dbReference type="RefSeq" id="WP_072988331.1">
    <property type="nucleotide sequence ID" value="NZ_FQWE01000002.1"/>
</dbReference>
<evidence type="ECO:0000256" key="3">
    <source>
        <dbReference type="ARBA" id="ARBA00022692"/>
    </source>
</evidence>
<dbReference type="Proteomes" id="UP000184036">
    <property type="component" value="Unassembled WGS sequence"/>
</dbReference>
<evidence type="ECO:0000256" key="6">
    <source>
        <dbReference type="SAM" id="Phobius"/>
    </source>
</evidence>
<name>A0A1M5FAB1_9FLAO</name>
<evidence type="ECO:0000313" key="8">
    <source>
        <dbReference type="Proteomes" id="UP000184036"/>
    </source>
</evidence>
<sequence length="139" mass="15556">MEKKIISTAAIFGMIAIILGAFGAHALKKVLSLDQLNTFETGVRYQTYHALFLLLIGIIPNLTQKAKKYIYYFTLFGVILFSGSIYLLATNNLTAFDFKIIGFVTPIGGLLLILSWGTLLLQFFNKKSQKQNNQNISEI</sequence>
<feature type="transmembrane region" description="Helical" evidence="6">
    <location>
        <begin position="45"/>
        <end position="62"/>
    </location>
</feature>
<evidence type="ECO:0000256" key="1">
    <source>
        <dbReference type="ARBA" id="ARBA00004141"/>
    </source>
</evidence>
<evidence type="ECO:0000256" key="4">
    <source>
        <dbReference type="ARBA" id="ARBA00022989"/>
    </source>
</evidence>
<evidence type="ECO:0000313" key="7">
    <source>
        <dbReference type="EMBL" id="SHF88475.1"/>
    </source>
</evidence>
<keyword evidence="4 6" id="KW-1133">Transmembrane helix</keyword>
<dbReference type="AlphaFoldDB" id="A0A1M5FAB1"/>
<dbReference type="Pfam" id="PF04241">
    <property type="entry name" value="DUF423"/>
    <property type="match status" value="1"/>
</dbReference>
<feature type="transmembrane region" description="Helical" evidence="6">
    <location>
        <begin position="69"/>
        <end position="88"/>
    </location>
</feature>
<dbReference type="EMBL" id="FQWE01000002">
    <property type="protein sequence ID" value="SHF88475.1"/>
    <property type="molecule type" value="Genomic_DNA"/>
</dbReference>
<feature type="transmembrane region" description="Helical" evidence="6">
    <location>
        <begin position="100"/>
        <end position="124"/>
    </location>
</feature>
<protein>
    <submittedName>
        <fullName evidence="7">Uncharacterized membrane protein YgdD, TMEM256/DUF423 family</fullName>
    </submittedName>
</protein>
<reference evidence="8" key="1">
    <citation type="submission" date="2016-11" db="EMBL/GenBank/DDBJ databases">
        <authorList>
            <person name="Varghese N."/>
            <person name="Submissions S."/>
        </authorList>
    </citation>
    <scope>NUCLEOTIDE SEQUENCE [LARGE SCALE GENOMIC DNA]</scope>
    <source>
        <strain evidence="8">DSM 19741</strain>
    </source>
</reference>
<evidence type="ECO:0000256" key="5">
    <source>
        <dbReference type="ARBA" id="ARBA00023136"/>
    </source>
</evidence>
<feature type="transmembrane region" description="Helical" evidence="6">
    <location>
        <begin position="5"/>
        <end position="25"/>
    </location>
</feature>
<keyword evidence="3 6" id="KW-0812">Transmembrane</keyword>
<keyword evidence="5 6" id="KW-0472">Membrane</keyword>
<evidence type="ECO:0000256" key="2">
    <source>
        <dbReference type="ARBA" id="ARBA00009694"/>
    </source>
</evidence>
<keyword evidence="8" id="KW-1185">Reference proteome</keyword>
<comment type="similarity">
    <text evidence="2">Belongs to the UPF0382 family.</text>
</comment>
<dbReference type="PANTHER" id="PTHR43461">
    <property type="entry name" value="TRANSMEMBRANE PROTEIN 256"/>
    <property type="match status" value="1"/>
</dbReference>